<evidence type="ECO:0000313" key="10">
    <source>
        <dbReference type="EMBL" id="PAV81806.1"/>
    </source>
</evidence>
<dbReference type="EMBL" id="LIAE01007123">
    <property type="protein sequence ID" value="PAV81806.1"/>
    <property type="molecule type" value="Genomic_DNA"/>
</dbReference>
<feature type="domain" description="Non-structural maintenance of chromosome element 4 C-terminal" evidence="9">
    <location>
        <begin position="129"/>
        <end position="218"/>
    </location>
</feature>
<keyword evidence="3 7" id="KW-0227">DNA damage</keyword>
<evidence type="ECO:0000256" key="5">
    <source>
        <dbReference type="ARBA" id="ARBA00023204"/>
    </source>
</evidence>
<evidence type="ECO:0000256" key="2">
    <source>
        <dbReference type="ARBA" id="ARBA00008997"/>
    </source>
</evidence>
<dbReference type="OrthoDB" id="361242at2759"/>
<protein>
    <recommendedName>
        <fullName evidence="7">Non-structural maintenance of chromosomes element 4</fullName>
    </recommendedName>
</protein>
<reference evidence="10 11" key="1">
    <citation type="journal article" date="2017" name="Curr. Biol.">
        <title>Genome architecture and evolution of a unichromosomal asexual nematode.</title>
        <authorList>
            <person name="Fradin H."/>
            <person name="Zegar C."/>
            <person name="Gutwein M."/>
            <person name="Lucas J."/>
            <person name="Kovtun M."/>
            <person name="Corcoran D."/>
            <person name="Baugh L.R."/>
            <person name="Kiontke K."/>
            <person name="Gunsalus K."/>
            <person name="Fitch D.H."/>
            <person name="Piano F."/>
        </authorList>
    </citation>
    <scope>NUCLEOTIDE SEQUENCE [LARGE SCALE GENOMIC DNA]</scope>
    <source>
        <strain evidence="10">PF1309</strain>
    </source>
</reference>
<evidence type="ECO:0000256" key="7">
    <source>
        <dbReference type="RuleBase" id="RU365071"/>
    </source>
</evidence>
<dbReference type="AlphaFoldDB" id="A0A2A2L6C6"/>
<dbReference type="Pfam" id="PF08743">
    <property type="entry name" value="Nse4_C"/>
    <property type="match status" value="1"/>
</dbReference>
<dbReference type="GO" id="GO:0005634">
    <property type="term" value="C:nucleus"/>
    <property type="evidence" value="ECO:0007669"/>
    <property type="project" value="UniProtKB-SubCell"/>
</dbReference>
<keyword evidence="6 7" id="KW-0539">Nucleus</keyword>
<dbReference type="STRING" id="2018661.A0A2A2L6C6"/>
<comment type="subcellular location">
    <subcellularLocation>
        <location evidence="1 7">Nucleus</location>
    </subcellularLocation>
</comment>
<dbReference type="GO" id="GO:0030915">
    <property type="term" value="C:Smc5-Smc6 complex"/>
    <property type="evidence" value="ECO:0007669"/>
    <property type="project" value="UniProtKB-UniRule"/>
</dbReference>
<evidence type="ECO:0000256" key="8">
    <source>
        <dbReference type="SAM" id="MobiDB-lite"/>
    </source>
</evidence>
<dbReference type="InterPro" id="IPR027786">
    <property type="entry name" value="Nse4/EID"/>
</dbReference>
<evidence type="ECO:0000256" key="3">
    <source>
        <dbReference type="ARBA" id="ARBA00022763"/>
    </source>
</evidence>
<keyword evidence="11" id="KW-1185">Reference proteome</keyword>
<dbReference type="GO" id="GO:0006281">
    <property type="term" value="P:DNA repair"/>
    <property type="evidence" value="ECO:0007669"/>
    <property type="project" value="UniProtKB-UniRule"/>
</dbReference>
<evidence type="ECO:0000256" key="4">
    <source>
        <dbReference type="ARBA" id="ARBA00023172"/>
    </source>
</evidence>
<sequence length="246" mass="28356">MLRASQLATADAGETFNPSAFAQNLISYLKKGYKKYRRDDDASQHIDDATHPHNHLLAIDEQEIDDAEEAAFYSATQTFANQEIPAKHWAWFGRKTTHILNETPYFDFMWLDIVHKSFKRACAKFDNVVPYYHFVIDPNDFGKTVENMFYVSFLLKDVKVEVKLDQNDLPVIIPVNTTDRNAILNKGSEWPNCQNVRDFSYHQWEQVKKILKITKPMIEEVVGQPATPGSVSRRRSTKASQRGRAD</sequence>
<evidence type="ECO:0000256" key="6">
    <source>
        <dbReference type="ARBA" id="ARBA00023242"/>
    </source>
</evidence>
<comment type="subunit">
    <text evidence="7">Component of the SMC5-SMC6 complex.</text>
</comment>
<name>A0A2A2L6C6_9BILA</name>
<evidence type="ECO:0000259" key="9">
    <source>
        <dbReference type="Pfam" id="PF08743"/>
    </source>
</evidence>
<dbReference type="PANTHER" id="PTHR16140">
    <property type="entry name" value="NON-STRUCTURAL MAINTENANCE OF CHROMOSOMES ELEMENT 4"/>
    <property type="match status" value="1"/>
</dbReference>
<organism evidence="10 11">
    <name type="scientific">Diploscapter pachys</name>
    <dbReference type="NCBI Taxonomy" id="2018661"/>
    <lineage>
        <taxon>Eukaryota</taxon>
        <taxon>Metazoa</taxon>
        <taxon>Ecdysozoa</taxon>
        <taxon>Nematoda</taxon>
        <taxon>Chromadorea</taxon>
        <taxon>Rhabditida</taxon>
        <taxon>Rhabditina</taxon>
        <taxon>Rhabditomorpha</taxon>
        <taxon>Rhabditoidea</taxon>
        <taxon>Rhabditidae</taxon>
        <taxon>Diploscapter</taxon>
    </lineage>
</organism>
<gene>
    <name evidence="10" type="ORF">WR25_00330</name>
</gene>
<keyword evidence="4 7" id="KW-0233">DNA recombination</keyword>
<evidence type="ECO:0000313" key="11">
    <source>
        <dbReference type="Proteomes" id="UP000218231"/>
    </source>
</evidence>
<feature type="region of interest" description="Disordered" evidence="8">
    <location>
        <begin position="224"/>
        <end position="246"/>
    </location>
</feature>
<dbReference type="GO" id="GO:0006310">
    <property type="term" value="P:DNA recombination"/>
    <property type="evidence" value="ECO:0007669"/>
    <property type="project" value="UniProtKB-UniRule"/>
</dbReference>
<dbReference type="Proteomes" id="UP000218231">
    <property type="component" value="Unassembled WGS sequence"/>
</dbReference>
<comment type="similarity">
    <text evidence="2 7">Belongs to the NSE4 family.</text>
</comment>
<dbReference type="PANTHER" id="PTHR16140:SF0">
    <property type="entry name" value="NON-STRUCTURAL MAINTENANCE OF CHROMOSOMES ELEMENT 4"/>
    <property type="match status" value="1"/>
</dbReference>
<keyword evidence="5 7" id="KW-0234">DNA repair</keyword>
<accession>A0A2A2L6C6</accession>
<comment type="caution">
    <text evidence="10">The sequence shown here is derived from an EMBL/GenBank/DDBJ whole genome shotgun (WGS) entry which is preliminary data.</text>
</comment>
<comment type="function">
    <text evidence="7">Component of the SMC5-SMC6 complex, that promotes sister chromatid alignment after DNA damage and facilitates double-stranded DNA breaks (DSBs) repair via homologous recombination between sister chromatids.</text>
</comment>
<dbReference type="InterPro" id="IPR014854">
    <property type="entry name" value="Nse4_C"/>
</dbReference>
<proteinExistence type="inferred from homology"/>
<evidence type="ECO:0000256" key="1">
    <source>
        <dbReference type="ARBA" id="ARBA00004123"/>
    </source>
</evidence>